<accession>A0A1J5MTY6</accession>
<gene>
    <name evidence="1" type="ORF">BerOc1_02024</name>
</gene>
<dbReference type="AlphaFoldDB" id="A0A1J5MTY6"/>
<organism evidence="1 2">
    <name type="scientific">Pseudodesulfovibrio hydrargyri</name>
    <dbReference type="NCBI Taxonomy" id="2125990"/>
    <lineage>
        <taxon>Bacteria</taxon>
        <taxon>Pseudomonadati</taxon>
        <taxon>Thermodesulfobacteriota</taxon>
        <taxon>Desulfovibrionia</taxon>
        <taxon>Desulfovibrionales</taxon>
        <taxon>Desulfovibrionaceae</taxon>
    </lineage>
</organism>
<evidence type="ECO:0000313" key="2">
    <source>
        <dbReference type="Proteomes" id="UP000181901"/>
    </source>
</evidence>
<name>A0A1J5MTY6_9BACT</name>
<comment type="caution">
    <text evidence="1">The sequence shown here is derived from an EMBL/GenBank/DDBJ whole genome shotgun (WGS) entry which is preliminary data.</text>
</comment>
<protein>
    <submittedName>
        <fullName evidence="1">Uncharacterized protein</fullName>
    </submittedName>
</protein>
<dbReference type="Proteomes" id="UP000181901">
    <property type="component" value="Unassembled WGS sequence"/>
</dbReference>
<reference evidence="1 2" key="1">
    <citation type="submission" date="2015-09" db="EMBL/GenBank/DDBJ databases">
        <title>Genome of Desulfovibrio dechloracetivorans BerOc1, a mercury methylating strain isolated from highly hydrocarbons and metals contaminated coastal sediments.</title>
        <authorList>
            <person name="Goni Urriza M."/>
            <person name="Gassie C."/>
            <person name="Bouchez O."/>
            <person name="Klopp C."/>
            <person name="Ranchou-Peyruse A."/>
            <person name="Remy G."/>
        </authorList>
    </citation>
    <scope>NUCLEOTIDE SEQUENCE [LARGE SCALE GENOMIC DNA]</scope>
    <source>
        <strain evidence="1 2">BerOc1</strain>
    </source>
</reference>
<sequence>MMGVFGAFPQRAVLGRRKEKGEDRAALPLVIFYSSKKLPARMGP</sequence>
<proteinExistence type="predicted"/>
<keyword evidence="2" id="KW-1185">Reference proteome</keyword>
<dbReference type="EMBL" id="LKAQ01000004">
    <property type="protein sequence ID" value="OIQ50094.1"/>
    <property type="molecule type" value="Genomic_DNA"/>
</dbReference>
<evidence type="ECO:0000313" key="1">
    <source>
        <dbReference type="EMBL" id="OIQ50094.1"/>
    </source>
</evidence>